<proteinExistence type="inferred from homology"/>
<dbReference type="InterPro" id="IPR046469">
    <property type="entry name" value="SAM_HAT_N"/>
</dbReference>
<dbReference type="SUPFAM" id="SSF101852">
    <property type="entry name" value="Bacterial fluorinating enzyme, C-terminal domain"/>
    <property type="match status" value="1"/>
</dbReference>
<dbReference type="Proteomes" id="UP001301140">
    <property type="component" value="Unassembled WGS sequence"/>
</dbReference>
<protein>
    <submittedName>
        <fullName evidence="5">SAM-dependent chlorinase/fluorinase</fullName>
    </submittedName>
</protein>
<evidence type="ECO:0000259" key="3">
    <source>
        <dbReference type="Pfam" id="PF01887"/>
    </source>
</evidence>
<accession>A0AAP3UZE6</accession>
<keyword evidence="6" id="KW-1185">Reference proteome</keyword>
<dbReference type="InterPro" id="IPR023228">
    <property type="entry name" value="SAM_OH_AdoTrfase_N_sf"/>
</dbReference>
<dbReference type="SUPFAM" id="SSF102522">
    <property type="entry name" value="Bacterial fluorinating enzyme, N-terminal domain"/>
    <property type="match status" value="1"/>
</dbReference>
<dbReference type="InterPro" id="IPR023227">
    <property type="entry name" value="SAM_OH_AdoTrfase_C_sf"/>
</dbReference>
<dbReference type="AlphaFoldDB" id="A0AAP3UZE6"/>
<evidence type="ECO:0000256" key="2">
    <source>
        <dbReference type="ARBA" id="ARBA00024035"/>
    </source>
</evidence>
<evidence type="ECO:0000313" key="5">
    <source>
        <dbReference type="EMBL" id="MDF1584839.1"/>
    </source>
</evidence>
<dbReference type="InterPro" id="IPR002747">
    <property type="entry name" value="SAM_OH_AdoTrfase"/>
</dbReference>
<name>A0AAP3UZE6_9PROT</name>
<gene>
    <name evidence="5" type="ORF">PZ740_00395</name>
</gene>
<dbReference type="EMBL" id="JARGEQ010000001">
    <property type="protein sequence ID" value="MDF1584839.1"/>
    <property type="molecule type" value="Genomic_DNA"/>
</dbReference>
<feature type="domain" description="S-adenosyl-l-methionine hydroxide adenosyltransferase N-terminal" evidence="3">
    <location>
        <begin position="4"/>
        <end position="138"/>
    </location>
</feature>
<dbReference type="Pfam" id="PF20257">
    <property type="entry name" value="SAM_HAT_C"/>
    <property type="match status" value="1"/>
</dbReference>
<comment type="similarity">
    <text evidence="2">Belongs to the SAM hydrolase / SAM-dependent halogenase family.</text>
</comment>
<dbReference type="PIRSF" id="PIRSF006779">
    <property type="entry name" value="UCP006779"/>
    <property type="match status" value="1"/>
</dbReference>
<dbReference type="InterPro" id="IPR046470">
    <property type="entry name" value="SAM_HAT_C"/>
</dbReference>
<dbReference type="Pfam" id="PF01887">
    <property type="entry name" value="SAM_HAT_N"/>
    <property type="match status" value="1"/>
</dbReference>
<dbReference type="Gene3D" id="3.40.50.10790">
    <property type="entry name" value="S-adenosyl-l-methionine hydroxide adenosyltransferase, N-terminal"/>
    <property type="match status" value="1"/>
</dbReference>
<dbReference type="PANTHER" id="PTHR35092:SF1">
    <property type="entry name" value="CHLORINASE MJ1651"/>
    <property type="match status" value="1"/>
</dbReference>
<comment type="caution">
    <text evidence="5">The sequence shown here is derived from an EMBL/GenBank/DDBJ whole genome shotgun (WGS) entry which is preliminary data.</text>
</comment>
<evidence type="ECO:0000259" key="4">
    <source>
        <dbReference type="Pfam" id="PF20257"/>
    </source>
</evidence>
<keyword evidence="1" id="KW-0949">S-adenosyl-L-methionine</keyword>
<organism evidence="5 6">
    <name type="scientific">Marinimicrococcus flavescens</name>
    <dbReference type="NCBI Taxonomy" id="3031815"/>
    <lineage>
        <taxon>Bacteria</taxon>
        <taxon>Pseudomonadati</taxon>
        <taxon>Pseudomonadota</taxon>
        <taxon>Alphaproteobacteria</taxon>
        <taxon>Geminicoccales</taxon>
        <taxon>Geminicoccaceae</taxon>
        <taxon>Marinimicrococcus</taxon>
    </lineage>
</organism>
<dbReference type="Gene3D" id="2.40.30.90">
    <property type="entry name" value="Bacterial fluorinating enzyme like"/>
    <property type="match status" value="1"/>
</dbReference>
<reference evidence="5 6" key="1">
    <citation type="submission" date="2023-03" db="EMBL/GenBank/DDBJ databases">
        <title>YIM 152171 draft genome.</title>
        <authorList>
            <person name="Yang Z."/>
        </authorList>
    </citation>
    <scope>NUCLEOTIDE SEQUENCE [LARGE SCALE GENOMIC DNA]</scope>
    <source>
        <strain evidence="5 6">YIM 152171</strain>
    </source>
</reference>
<dbReference type="PANTHER" id="PTHR35092">
    <property type="entry name" value="CHLORINASE MJ1651"/>
    <property type="match status" value="1"/>
</dbReference>
<feature type="domain" description="S-adenosyl-l-methionine hydroxide adenosyltransferase C-terminal" evidence="4">
    <location>
        <begin position="160"/>
        <end position="236"/>
    </location>
</feature>
<dbReference type="RefSeq" id="WP_327787244.1">
    <property type="nucleotide sequence ID" value="NZ_JARGEQ010000001.1"/>
</dbReference>
<sequence length="240" mass="25323">MILTFTDFGVAGPYLGQMRAVLLRAAPEIPVIDLMSDAPAFEPSLAAVLLAALEGTALTGDVVLAVVDPGVGTERAPLALEVDGRWFVGPDNGLFELVLRRAREARSFRIAWRPDTLSASFHGRDLFAPVAAGLARGRTDTLAPAAPLRFPDWPDEPPLVVYVDGYGNAMTGLVAARLRPATVVEAGGRRLARVRTFGEAAPGEPFWYENSLGLVEIAANGTSAAALLKLAPGTSIHLTA</sequence>
<evidence type="ECO:0000256" key="1">
    <source>
        <dbReference type="ARBA" id="ARBA00022691"/>
    </source>
</evidence>
<evidence type="ECO:0000313" key="6">
    <source>
        <dbReference type="Proteomes" id="UP001301140"/>
    </source>
</evidence>